<dbReference type="PROSITE" id="PS51383">
    <property type="entry name" value="YJEF_C_3"/>
    <property type="match status" value="1"/>
</dbReference>
<comment type="caution">
    <text evidence="21">The sequence shown here is derived from an EMBL/GenBank/DDBJ whole genome shotgun (WGS) entry which is preliminary data.</text>
</comment>
<comment type="function">
    <text evidence="14 18">Bifunctional enzyme that catalyzes the epimerization of the S- and R-forms of NAD(P)HX and the dehydration of the S-form of NAD(P)HX at the expense of ADP, which is converted to AMP. This allows the repair of both epimers of NAD(P)HX, a damaged form of NAD(P)H that is a result of enzymatic or heat-dependent hydration.</text>
</comment>
<comment type="similarity">
    <text evidence="4 18">In the C-terminal section; belongs to the NnrD/CARKD family.</text>
</comment>
<dbReference type="InterPro" id="IPR029056">
    <property type="entry name" value="Ribokinase-like"/>
</dbReference>
<dbReference type="InterPro" id="IPR004443">
    <property type="entry name" value="YjeF_N_dom"/>
</dbReference>
<dbReference type="AlphaFoldDB" id="A0A8J8B437"/>
<comment type="caution">
    <text evidence="17">Lacks conserved residue(s) required for the propagation of feature annotation.</text>
</comment>
<evidence type="ECO:0000256" key="9">
    <source>
        <dbReference type="ARBA" id="ARBA00022958"/>
    </source>
</evidence>
<comment type="subunit">
    <text evidence="17">Homotetramer.</text>
</comment>
<protein>
    <recommendedName>
        <fullName evidence="17">ADP-dependent (S)-NAD(P)H-hydrate dehydratase</fullName>
        <ecNumber evidence="17">4.2.1.136</ecNumber>
    </recommendedName>
    <alternativeName>
        <fullName evidence="17">ADP-dependent NAD(P)HX dehydratase</fullName>
    </alternativeName>
</protein>
<dbReference type="SUPFAM" id="SSF53613">
    <property type="entry name" value="Ribokinase-like"/>
    <property type="match status" value="1"/>
</dbReference>
<dbReference type="InterPro" id="IPR000631">
    <property type="entry name" value="CARKD"/>
</dbReference>
<reference evidence="21" key="1">
    <citation type="submission" date="2014-12" db="EMBL/GenBank/DDBJ databases">
        <authorList>
            <person name="Huang H.-H."/>
            <person name="Chen S.-C."/>
            <person name="Lai M.-C."/>
        </authorList>
    </citation>
    <scope>NUCLEOTIDE SEQUENCE</scope>
    <source>
        <strain evidence="21">K1F9705b</strain>
    </source>
</reference>
<evidence type="ECO:0000259" key="19">
    <source>
        <dbReference type="PROSITE" id="PS51383"/>
    </source>
</evidence>
<comment type="function">
    <text evidence="17">Catalyzes the dehydration of the S-form of NAD(P)HX at the expense of ADP, which is converted to AMP. Together with NAD(P)HX epimerase, which catalyzes the epimerization of the S- and R-forms, the enzyme allows the repair of both epimers of NAD(P)HX, a damaged form of NAD(P)H that is a result of enzymatic or heat-dependent hydration.</text>
</comment>
<dbReference type="Pfam" id="PF03853">
    <property type="entry name" value="YjeF_N"/>
    <property type="match status" value="1"/>
</dbReference>
<dbReference type="EMBL" id="JWHL01000005">
    <property type="protein sequence ID" value="MBR1368905.1"/>
    <property type="molecule type" value="Genomic_DNA"/>
</dbReference>
<keyword evidence="5 18" id="KW-0479">Metal-binding</keyword>
<dbReference type="InterPro" id="IPR030677">
    <property type="entry name" value="Nnr"/>
</dbReference>
<evidence type="ECO:0000256" key="4">
    <source>
        <dbReference type="ARBA" id="ARBA00009524"/>
    </source>
</evidence>
<evidence type="ECO:0000256" key="16">
    <source>
        <dbReference type="ARBA" id="ARBA00049209"/>
    </source>
</evidence>
<feature type="binding site" evidence="17">
    <location>
        <position position="405"/>
    </location>
    <ligand>
        <name>(6S)-NADPHX</name>
        <dbReference type="ChEBI" id="CHEBI:64076"/>
    </ligand>
</feature>
<dbReference type="GO" id="GO:0110051">
    <property type="term" value="P:metabolite repair"/>
    <property type="evidence" value="ECO:0007669"/>
    <property type="project" value="TreeGrafter"/>
</dbReference>
<evidence type="ECO:0000256" key="5">
    <source>
        <dbReference type="ARBA" id="ARBA00022723"/>
    </source>
</evidence>
<sequence length="464" mass="47954">MPYRTSEWVDEGPVTPRLMQVIERNAVALGVSTLQMMESAGKALADRALIEAPDHVLLLCGKGNNGGDGFVAARYLARHTEVTCICLSGERQGDAATNLLALRRCGIPIHEISCRDDLLVHGPLFSSADLIIDALIGTGSAGILREPVATCVRLAGESDAFILSADLPTPGISPDCILAFHRSKGGATEAADIGIPIEAECCTGPGDLLLIPAKQSSAHKGAGGKVLIIGGGPYQGAPYLAGLAALRAGADIVRVATPCPLDYPDIIHIPVGGTILSEADTEMLIADAEEADVVLIGPGMGSKSQNVAVRVAEAARRVVIDADALRLPLPVGGETIYTPHAGEFARIFGRSPEGSSRQRARLVSAAASETRVVLLKGKIDIVSDGRRVRFNRTGHPAMTVGGTGDLLAGIAAGLFCRMSAFEAASVAAYANGVAGESAAAGIGDGMIAGDLLPFIARILYGELY</sequence>
<dbReference type="GO" id="GO:0052856">
    <property type="term" value="F:NAD(P)HX epimerase activity"/>
    <property type="evidence" value="ECO:0007669"/>
    <property type="project" value="UniProtKB-EC"/>
</dbReference>
<dbReference type="HAMAP" id="MF_01965">
    <property type="entry name" value="NADHX_dehydratase"/>
    <property type="match status" value="1"/>
</dbReference>
<comment type="cofactor">
    <cofactor evidence="17">
        <name>Mg(2+)</name>
        <dbReference type="ChEBI" id="CHEBI:18420"/>
    </cofactor>
</comment>
<feature type="binding site" evidence="17">
    <location>
        <position position="340"/>
    </location>
    <ligand>
        <name>(6S)-NADPHX</name>
        <dbReference type="ChEBI" id="CHEBI:64076"/>
    </ligand>
</feature>
<comment type="catalytic activity">
    <reaction evidence="15 17 18">
        <text>(6S)-NADHX + ADP = AMP + phosphate + NADH + H(+)</text>
        <dbReference type="Rhea" id="RHEA:32223"/>
        <dbReference type="ChEBI" id="CHEBI:15378"/>
        <dbReference type="ChEBI" id="CHEBI:43474"/>
        <dbReference type="ChEBI" id="CHEBI:57945"/>
        <dbReference type="ChEBI" id="CHEBI:64074"/>
        <dbReference type="ChEBI" id="CHEBI:456215"/>
        <dbReference type="ChEBI" id="CHEBI:456216"/>
        <dbReference type="EC" id="4.2.1.136"/>
    </reaction>
</comment>
<evidence type="ECO:0000256" key="14">
    <source>
        <dbReference type="ARBA" id="ARBA00025153"/>
    </source>
</evidence>
<name>A0A8J8B437_9EURY</name>
<dbReference type="CDD" id="cd01171">
    <property type="entry name" value="YXKO-related"/>
    <property type="match status" value="1"/>
</dbReference>
<dbReference type="Pfam" id="PF01256">
    <property type="entry name" value="Carb_kinase"/>
    <property type="match status" value="1"/>
</dbReference>
<feature type="binding site" evidence="17">
    <location>
        <position position="404"/>
    </location>
    <ligand>
        <name>AMP</name>
        <dbReference type="ChEBI" id="CHEBI:456215"/>
    </ligand>
</feature>
<comment type="similarity">
    <text evidence="3 18">In the N-terminal section; belongs to the NnrE/AIBP family.</text>
</comment>
<dbReference type="PROSITE" id="PS51385">
    <property type="entry name" value="YJEF_N"/>
    <property type="match status" value="1"/>
</dbReference>
<keyword evidence="11 18" id="KW-0413">Isomerase</keyword>
<dbReference type="EC" id="4.2.1.136" evidence="17"/>
<accession>A0A8J8B437</accession>
<evidence type="ECO:0000256" key="15">
    <source>
        <dbReference type="ARBA" id="ARBA00048238"/>
    </source>
</evidence>
<dbReference type="GO" id="GO:0005524">
    <property type="term" value="F:ATP binding"/>
    <property type="evidence" value="ECO:0007669"/>
    <property type="project" value="UniProtKB-UniRule"/>
</dbReference>
<dbReference type="InterPro" id="IPR036652">
    <property type="entry name" value="YjeF_N_dom_sf"/>
</dbReference>
<evidence type="ECO:0000256" key="1">
    <source>
        <dbReference type="ARBA" id="ARBA00000013"/>
    </source>
</evidence>
<comment type="cofactor">
    <cofactor evidence="18">
        <name>K(+)</name>
        <dbReference type="ChEBI" id="CHEBI:29103"/>
    </cofactor>
    <text evidence="18">Binds 1 potassium ion per subunit.</text>
</comment>
<proteinExistence type="inferred from homology"/>
<dbReference type="Gene3D" id="3.40.50.10260">
    <property type="entry name" value="YjeF N-terminal domain"/>
    <property type="match status" value="1"/>
</dbReference>
<keyword evidence="7 17" id="KW-0067">ATP-binding</keyword>
<evidence type="ECO:0000256" key="6">
    <source>
        <dbReference type="ARBA" id="ARBA00022741"/>
    </source>
</evidence>
<dbReference type="PANTHER" id="PTHR12592:SF0">
    <property type="entry name" value="ATP-DEPENDENT (S)-NAD(P)H-HYDRATE DEHYDRATASE"/>
    <property type="match status" value="1"/>
</dbReference>
<comment type="similarity">
    <text evidence="17">Belongs to the NnrD/CARKD family.</text>
</comment>
<evidence type="ECO:0000256" key="7">
    <source>
        <dbReference type="ARBA" id="ARBA00022840"/>
    </source>
</evidence>
<evidence type="ECO:0000256" key="8">
    <source>
        <dbReference type="ARBA" id="ARBA00022857"/>
    </source>
</evidence>
<feature type="domain" description="YjeF N-terminal" evidence="20">
    <location>
        <begin position="19"/>
        <end position="201"/>
    </location>
</feature>
<dbReference type="NCBIfam" id="TIGR00197">
    <property type="entry name" value="yjeF_nterm"/>
    <property type="match status" value="1"/>
</dbReference>
<dbReference type="GO" id="GO:0052855">
    <property type="term" value="F:ADP-dependent NAD(P)H-hydrate dehydratase activity"/>
    <property type="evidence" value="ECO:0007669"/>
    <property type="project" value="UniProtKB-UniRule"/>
</dbReference>
<organism evidence="21 22">
    <name type="scientific">Methanocalculus chunghsingensis</name>
    <dbReference type="NCBI Taxonomy" id="156457"/>
    <lineage>
        <taxon>Archaea</taxon>
        <taxon>Methanobacteriati</taxon>
        <taxon>Methanobacteriota</taxon>
        <taxon>Stenosarchaea group</taxon>
        <taxon>Methanomicrobia</taxon>
        <taxon>Methanomicrobiales</taxon>
        <taxon>Methanocalculaceae</taxon>
        <taxon>Methanocalculus</taxon>
    </lineage>
</organism>
<dbReference type="Gene3D" id="3.40.1190.20">
    <property type="match status" value="1"/>
</dbReference>
<keyword evidence="6 17" id="KW-0547">Nucleotide-binding</keyword>
<evidence type="ECO:0000313" key="21">
    <source>
        <dbReference type="EMBL" id="MBR1368905.1"/>
    </source>
</evidence>
<evidence type="ECO:0000256" key="18">
    <source>
        <dbReference type="PIRNR" id="PIRNR017184"/>
    </source>
</evidence>
<evidence type="ECO:0000256" key="2">
    <source>
        <dbReference type="ARBA" id="ARBA00000909"/>
    </source>
</evidence>
<evidence type="ECO:0000256" key="10">
    <source>
        <dbReference type="ARBA" id="ARBA00023027"/>
    </source>
</evidence>
<dbReference type="GO" id="GO:0046496">
    <property type="term" value="P:nicotinamide nucleotide metabolic process"/>
    <property type="evidence" value="ECO:0007669"/>
    <property type="project" value="UniProtKB-UniRule"/>
</dbReference>
<evidence type="ECO:0000256" key="13">
    <source>
        <dbReference type="ARBA" id="ARBA00023268"/>
    </source>
</evidence>
<keyword evidence="10 17" id="KW-0520">NAD</keyword>
<keyword evidence="12 17" id="KW-0456">Lyase</keyword>
<dbReference type="NCBIfam" id="TIGR00196">
    <property type="entry name" value="yjeF_cterm"/>
    <property type="match status" value="1"/>
</dbReference>
<keyword evidence="8 17" id="KW-0521">NADP</keyword>
<comment type="catalytic activity">
    <reaction evidence="1 18">
        <text>(6R)-NADHX = (6S)-NADHX</text>
        <dbReference type="Rhea" id="RHEA:32215"/>
        <dbReference type="ChEBI" id="CHEBI:64074"/>
        <dbReference type="ChEBI" id="CHEBI:64075"/>
        <dbReference type="EC" id="5.1.99.6"/>
    </reaction>
</comment>
<keyword evidence="9 18" id="KW-0630">Potassium</keyword>
<feature type="domain" description="YjeF C-terminal" evidence="19">
    <location>
        <begin position="203"/>
        <end position="462"/>
    </location>
</feature>
<evidence type="ECO:0000313" key="22">
    <source>
        <dbReference type="Proteomes" id="UP000730161"/>
    </source>
</evidence>
<comment type="catalytic activity">
    <reaction evidence="2 18">
        <text>(6R)-NADPHX = (6S)-NADPHX</text>
        <dbReference type="Rhea" id="RHEA:32227"/>
        <dbReference type="ChEBI" id="CHEBI:64076"/>
        <dbReference type="ChEBI" id="CHEBI:64077"/>
        <dbReference type="EC" id="5.1.99.6"/>
    </reaction>
</comment>
<feature type="binding site" evidence="17">
    <location>
        <position position="299"/>
    </location>
    <ligand>
        <name>(6S)-NADPHX</name>
        <dbReference type="ChEBI" id="CHEBI:64076"/>
    </ligand>
</feature>
<evidence type="ECO:0000256" key="17">
    <source>
        <dbReference type="HAMAP-Rule" id="MF_01965"/>
    </source>
</evidence>
<feature type="binding site" evidence="17">
    <location>
        <position position="237"/>
    </location>
    <ligand>
        <name>(6S)-NADPHX</name>
        <dbReference type="ChEBI" id="CHEBI:64076"/>
    </ligand>
</feature>
<dbReference type="Proteomes" id="UP000730161">
    <property type="component" value="Unassembled WGS sequence"/>
</dbReference>
<dbReference type="PIRSF" id="PIRSF017184">
    <property type="entry name" value="Nnr"/>
    <property type="match status" value="1"/>
</dbReference>
<keyword evidence="13" id="KW-0511">Multifunctional enzyme</keyword>
<gene>
    <name evidence="17" type="primary">nnrD</name>
    <name evidence="21" type="ORF">RJ53_05020</name>
</gene>
<dbReference type="GO" id="GO:0046872">
    <property type="term" value="F:metal ion binding"/>
    <property type="evidence" value="ECO:0007669"/>
    <property type="project" value="UniProtKB-UniRule"/>
</dbReference>
<evidence type="ECO:0000256" key="3">
    <source>
        <dbReference type="ARBA" id="ARBA00006001"/>
    </source>
</evidence>
<dbReference type="RefSeq" id="WP_246495997.1">
    <property type="nucleotide sequence ID" value="NZ_JWHL01000005.1"/>
</dbReference>
<evidence type="ECO:0000259" key="20">
    <source>
        <dbReference type="PROSITE" id="PS51385"/>
    </source>
</evidence>
<comment type="catalytic activity">
    <reaction evidence="16 17 18">
        <text>(6S)-NADPHX + ADP = AMP + phosphate + NADPH + H(+)</text>
        <dbReference type="Rhea" id="RHEA:32235"/>
        <dbReference type="ChEBI" id="CHEBI:15378"/>
        <dbReference type="ChEBI" id="CHEBI:43474"/>
        <dbReference type="ChEBI" id="CHEBI:57783"/>
        <dbReference type="ChEBI" id="CHEBI:64076"/>
        <dbReference type="ChEBI" id="CHEBI:456215"/>
        <dbReference type="ChEBI" id="CHEBI:456216"/>
        <dbReference type="EC" id="4.2.1.136"/>
    </reaction>
</comment>
<dbReference type="SUPFAM" id="SSF64153">
    <property type="entry name" value="YjeF N-terminal domain-like"/>
    <property type="match status" value="1"/>
</dbReference>
<dbReference type="PANTHER" id="PTHR12592">
    <property type="entry name" value="ATP-DEPENDENT (S)-NAD(P)H-HYDRATE DEHYDRATASE FAMILY MEMBER"/>
    <property type="match status" value="1"/>
</dbReference>
<evidence type="ECO:0000256" key="12">
    <source>
        <dbReference type="ARBA" id="ARBA00023239"/>
    </source>
</evidence>
<keyword evidence="22" id="KW-1185">Reference proteome</keyword>
<evidence type="ECO:0000256" key="11">
    <source>
        <dbReference type="ARBA" id="ARBA00023235"/>
    </source>
</evidence>